<comment type="caution">
    <text evidence="2">The sequence shown here is derived from an EMBL/GenBank/DDBJ whole genome shotgun (WGS) entry which is preliminary data.</text>
</comment>
<evidence type="ECO:0000313" key="3">
    <source>
        <dbReference type="Proteomes" id="UP001596147"/>
    </source>
</evidence>
<protein>
    <submittedName>
        <fullName evidence="2">Alpha/beta fold hydrolase</fullName>
    </submittedName>
</protein>
<proteinExistence type="predicted"/>
<evidence type="ECO:0000259" key="1">
    <source>
        <dbReference type="Pfam" id="PF00561"/>
    </source>
</evidence>
<keyword evidence="2" id="KW-0378">Hydrolase</keyword>
<dbReference type="InterPro" id="IPR050266">
    <property type="entry name" value="AB_hydrolase_sf"/>
</dbReference>
<sequence>MPHVEVNNHTLFYKKEESSGDQKDILLLIHGLALDSSCWGPFPEILKESFTVIQYDVRAHGESSTGEEPITWDLLREDLHGLIHHLKLTRVHILAFGYGTNFAVKFALKYPNYVQSLTLMSLPYMEPNNTHYHLTQRVFPSIKETMEAGNPNFLHPYERLLKGYTTLSSNDKGLITYFRVLLGNSDELFSEMVKLASNSTLLLELAQLSCPVLLLSGALNVTSPDALLNASSFLLKNSTRITIPDASFLPFLEQPELVAKWVRLFASRNSGASSSIMETQRYIQAVFQPEEDKAMERIPVLHVQLLHGFHVAIDSVPVTSDWNHLHAKQILSYLIFHPITTREILCKELFPDVEYDKAMVSLQECLNHLEKMLRHPMNSTKGLLFQKETVSVQYKIKCDVTDLMTVVRQAVVERDQLIRYELCKQLPSTLPETVLADIDSNWANTLRNEIEAQLTYLNEWIKDMGWDTRSVSLSK</sequence>
<dbReference type="SUPFAM" id="SSF53474">
    <property type="entry name" value="alpha/beta-Hydrolases"/>
    <property type="match status" value="1"/>
</dbReference>
<dbReference type="Pfam" id="PF00561">
    <property type="entry name" value="Abhydrolase_1"/>
    <property type="match status" value="1"/>
</dbReference>
<gene>
    <name evidence="2" type="ORF">ACFPM4_16860</name>
</gene>
<dbReference type="GO" id="GO:0016787">
    <property type="term" value="F:hydrolase activity"/>
    <property type="evidence" value="ECO:0007669"/>
    <property type="project" value="UniProtKB-KW"/>
</dbReference>
<organism evidence="2 3">
    <name type="scientific">Lederbergia graminis</name>
    <dbReference type="NCBI Taxonomy" id="735518"/>
    <lineage>
        <taxon>Bacteria</taxon>
        <taxon>Bacillati</taxon>
        <taxon>Bacillota</taxon>
        <taxon>Bacilli</taxon>
        <taxon>Bacillales</taxon>
        <taxon>Bacillaceae</taxon>
        <taxon>Lederbergia</taxon>
    </lineage>
</organism>
<reference evidence="3" key="1">
    <citation type="journal article" date="2019" name="Int. J. Syst. Evol. Microbiol.">
        <title>The Global Catalogue of Microorganisms (GCM) 10K type strain sequencing project: providing services to taxonomists for standard genome sequencing and annotation.</title>
        <authorList>
            <consortium name="The Broad Institute Genomics Platform"/>
            <consortium name="The Broad Institute Genome Sequencing Center for Infectious Disease"/>
            <person name="Wu L."/>
            <person name="Ma J."/>
        </authorList>
    </citation>
    <scope>NUCLEOTIDE SEQUENCE [LARGE SCALE GENOMIC DNA]</scope>
    <source>
        <strain evidence="3">CGMCC 1.12237</strain>
    </source>
</reference>
<dbReference type="EMBL" id="JBHSMC010000026">
    <property type="protein sequence ID" value="MFC5466393.1"/>
    <property type="molecule type" value="Genomic_DNA"/>
</dbReference>
<dbReference type="InterPro" id="IPR029058">
    <property type="entry name" value="AB_hydrolase_fold"/>
</dbReference>
<name>A0ABW0LKG7_9BACI</name>
<evidence type="ECO:0000313" key="2">
    <source>
        <dbReference type="EMBL" id="MFC5466393.1"/>
    </source>
</evidence>
<feature type="domain" description="AB hydrolase-1" evidence="1">
    <location>
        <begin position="25"/>
        <end position="254"/>
    </location>
</feature>
<keyword evidence="3" id="KW-1185">Reference proteome</keyword>
<dbReference type="Proteomes" id="UP001596147">
    <property type="component" value="Unassembled WGS sequence"/>
</dbReference>
<dbReference type="RefSeq" id="WP_382354377.1">
    <property type="nucleotide sequence ID" value="NZ_JBHSMC010000026.1"/>
</dbReference>
<dbReference type="PANTHER" id="PTHR43798">
    <property type="entry name" value="MONOACYLGLYCEROL LIPASE"/>
    <property type="match status" value="1"/>
</dbReference>
<dbReference type="Gene3D" id="3.40.50.1820">
    <property type="entry name" value="alpha/beta hydrolase"/>
    <property type="match status" value="1"/>
</dbReference>
<dbReference type="InterPro" id="IPR000073">
    <property type="entry name" value="AB_hydrolase_1"/>
</dbReference>
<accession>A0ABW0LKG7</accession>